<dbReference type="EMBL" id="GBRH01161435">
    <property type="protein sequence ID" value="JAE36461.1"/>
    <property type="molecule type" value="Transcribed_RNA"/>
</dbReference>
<protein>
    <submittedName>
        <fullName evidence="1">Uncharacterized protein</fullName>
    </submittedName>
</protein>
<proteinExistence type="predicted"/>
<organism evidence="1">
    <name type="scientific">Arundo donax</name>
    <name type="common">Giant reed</name>
    <name type="synonym">Donax arundinaceus</name>
    <dbReference type="NCBI Taxonomy" id="35708"/>
    <lineage>
        <taxon>Eukaryota</taxon>
        <taxon>Viridiplantae</taxon>
        <taxon>Streptophyta</taxon>
        <taxon>Embryophyta</taxon>
        <taxon>Tracheophyta</taxon>
        <taxon>Spermatophyta</taxon>
        <taxon>Magnoliopsida</taxon>
        <taxon>Liliopsida</taxon>
        <taxon>Poales</taxon>
        <taxon>Poaceae</taxon>
        <taxon>PACMAD clade</taxon>
        <taxon>Arundinoideae</taxon>
        <taxon>Arundineae</taxon>
        <taxon>Arundo</taxon>
    </lineage>
</organism>
<evidence type="ECO:0000313" key="1">
    <source>
        <dbReference type="EMBL" id="JAE36461.1"/>
    </source>
</evidence>
<dbReference type="AlphaFoldDB" id="A0A0A9HNJ6"/>
<reference evidence="1" key="1">
    <citation type="submission" date="2014-09" db="EMBL/GenBank/DDBJ databases">
        <authorList>
            <person name="Magalhaes I.L.F."/>
            <person name="Oliveira U."/>
            <person name="Santos F.R."/>
            <person name="Vidigal T.H.D.A."/>
            <person name="Brescovit A.D."/>
            <person name="Santos A.J."/>
        </authorList>
    </citation>
    <scope>NUCLEOTIDE SEQUENCE</scope>
    <source>
        <tissue evidence="1">Shoot tissue taken approximately 20 cm above the soil surface</tissue>
    </source>
</reference>
<reference evidence="1" key="2">
    <citation type="journal article" date="2015" name="Data Brief">
        <title>Shoot transcriptome of the giant reed, Arundo donax.</title>
        <authorList>
            <person name="Barrero R.A."/>
            <person name="Guerrero F.D."/>
            <person name="Moolhuijzen P."/>
            <person name="Goolsby J.A."/>
            <person name="Tidwell J."/>
            <person name="Bellgard S.E."/>
            <person name="Bellgard M.I."/>
        </authorList>
    </citation>
    <scope>NUCLEOTIDE SEQUENCE</scope>
    <source>
        <tissue evidence="1">Shoot tissue taken approximately 20 cm above the soil surface</tissue>
    </source>
</reference>
<dbReference type="EMBL" id="GBRH01191396">
    <property type="protein sequence ID" value="JAE06500.1"/>
    <property type="molecule type" value="Transcribed_RNA"/>
</dbReference>
<sequence>MDPLETRVAGSILPSSCCLHGLPHGSFEKMREDPIKICHLRKPGPFLIGSQLAMVTIVLYPRHCKN</sequence>
<accession>A0A0A9HNJ6</accession>
<name>A0A0A9HNJ6_ARUDO</name>